<dbReference type="RefSeq" id="WP_007716682.1">
    <property type="nucleotide sequence ID" value="NZ_BAABXR010000002.1"/>
</dbReference>
<dbReference type="GO" id="GO:0008643">
    <property type="term" value="P:carbohydrate transport"/>
    <property type="evidence" value="ECO:0007669"/>
    <property type="project" value="InterPro"/>
</dbReference>
<dbReference type="CDD" id="cd17332">
    <property type="entry name" value="MFS_MelB_like"/>
    <property type="match status" value="1"/>
</dbReference>
<gene>
    <name evidence="1" type="ORF">DWV29_19275</name>
</gene>
<dbReference type="InterPro" id="IPR039672">
    <property type="entry name" value="MFS_2"/>
</dbReference>
<dbReference type="NCBIfam" id="TIGR00792">
    <property type="entry name" value="gph"/>
    <property type="match status" value="1"/>
</dbReference>
<accession>A0A413FB60</accession>
<dbReference type="InterPro" id="IPR001927">
    <property type="entry name" value="Na/Gal_symport"/>
</dbReference>
<dbReference type="AlphaFoldDB" id="A0A413FB60"/>
<reference evidence="1 2" key="1">
    <citation type="submission" date="2018-08" db="EMBL/GenBank/DDBJ databases">
        <title>A genome reference for cultivated species of the human gut microbiota.</title>
        <authorList>
            <person name="Zou Y."/>
            <person name="Xue W."/>
            <person name="Luo G."/>
        </authorList>
    </citation>
    <scope>NUCLEOTIDE SEQUENCE [LARGE SCALE GENOMIC DNA]</scope>
    <source>
        <strain evidence="1 2">AF04-15</strain>
    </source>
</reference>
<dbReference type="Pfam" id="PF13347">
    <property type="entry name" value="MFS_2"/>
    <property type="match status" value="1"/>
</dbReference>
<organism evidence="1 2">
    <name type="scientific">Enterocloster asparagiformis</name>
    <dbReference type="NCBI Taxonomy" id="333367"/>
    <lineage>
        <taxon>Bacteria</taxon>
        <taxon>Bacillati</taxon>
        <taxon>Bacillota</taxon>
        <taxon>Clostridia</taxon>
        <taxon>Lachnospirales</taxon>
        <taxon>Lachnospiraceae</taxon>
        <taxon>Enterocloster</taxon>
    </lineage>
</organism>
<dbReference type="GO" id="GO:0015293">
    <property type="term" value="F:symporter activity"/>
    <property type="evidence" value="ECO:0007669"/>
    <property type="project" value="InterPro"/>
</dbReference>
<evidence type="ECO:0000313" key="1">
    <source>
        <dbReference type="EMBL" id="RGX26259.1"/>
    </source>
</evidence>
<dbReference type="Proteomes" id="UP000283880">
    <property type="component" value="Unassembled WGS sequence"/>
</dbReference>
<evidence type="ECO:0000313" key="2">
    <source>
        <dbReference type="Proteomes" id="UP000283880"/>
    </source>
</evidence>
<name>A0A413FB60_9FIRM</name>
<dbReference type="PANTHER" id="PTHR11328">
    <property type="entry name" value="MAJOR FACILITATOR SUPERFAMILY DOMAIN-CONTAINING PROTEIN"/>
    <property type="match status" value="1"/>
</dbReference>
<dbReference type="GO" id="GO:0006814">
    <property type="term" value="P:sodium ion transport"/>
    <property type="evidence" value="ECO:0007669"/>
    <property type="project" value="InterPro"/>
</dbReference>
<dbReference type="SUPFAM" id="SSF103473">
    <property type="entry name" value="MFS general substrate transporter"/>
    <property type="match status" value="1"/>
</dbReference>
<dbReference type="Gene3D" id="1.20.1250.20">
    <property type="entry name" value="MFS general substrate transporter like domains"/>
    <property type="match status" value="2"/>
</dbReference>
<dbReference type="GO" id="GO:0005886">
    <property type="term" value="C:plasma membrane"/>
    <property type="evidence" value="ECO:0007669"/>
    <property type="project" value="TreeGrafter"/>
</dbReference>
<sequence>MKEDGRLSSKAKFSYLFGDLGCCLMNYMLINYFMFYCTNMLGISVVAVGTIMFVARIWDAANDIAVGAFVDRTHNKAGKARPWIKWFALPCALSCLMMFAAPAGASNTVKVAWVAVGYILFALFYTTVNLPYGSMLPLMTKNSVDRASLSSFRMIGAYIGIFIVNATALPMVAFFGNKMGGRVYAYTVVTAIMCVGGMISFYILYRNCPETVKEDTSGLEGLSQEEIKKKHKADALPVWTSVKYLIKNKAWVLVFSITMLNFLRQPFTSTSMAYYFLYYFKVDETRSAIFSSLGMLAGLVLLPFIPTIIRKFGYKRSLMGSYLLASTFGFCAYFAGKNINMVLVFYLLSTMSGSLTGVAVLSMLADTLEYGELKFGVRLDGLGFAANSFSTKAGPAIGGLLVTMVYAIGKLDTSLVLGQDQSSSALMALRLSMFVIPNLIALVQVILSFMYPLSQEKMEEVNGELANRHSDPSYIPVDVQL</sequence>
<dbReference type="OrthoDB" id="9764596at2"/>
<dbReference type="PANTHER" id="PTHR11328:SF24">
    <property type="entry name" value="MAJOR FACILITATOR SUPERFAMILY (MFS) PROFILE DOMAIN-CONTAINING PROTEIN"/>
    <property type="match status" value="1"/>
</dbReference>
<dbReference type="EMBL" id="QSBM01000016">
    <property type="protein sequence ID" value="RGX26259.1"/>
    <property type="molecule type" value="Genomic_DNA"/>
</dbReference>
<protein>
    <submittedName>
        <fullName evidence="1">MFS transporter</fullName>
    </submittedName>
</protein>
<dbReference type="InterPro" id="IPR036259">
    <property type="entry name" value="MFS_trans_sf"/>
</dbReference>
<proteinExistence type="predicted"/>
<comment type="caution">
    <text evidence="1">The sequence shown here is derived from an EMBL/GenBank/DDBJ whole genome shotgun (WGS) entry which is preliminary data.</text>
</comment>